<dbReference type="SUPFAM" id="SSF52540">
    <property type="entry name" value="P-loop containing nucleoside triphosphate hydrolases"/>
    <property type="match status" value="1"/>
</dbReference>
<dbReference type="InterPro" id="IPR027417">
    <property type="entry name" value="P-loop_NTPase"/>
</dbReference>
<keyword evidence="3" id="KW-0547">Nucleotide-binding</keyword>
<dbReference type="Gene3D" id="3.40.50.300">
    <property type="entry name" value="P-loop containing nucleotide triphosphate hydrolases"/>
    <property type="match status" value="1"/>
</dbReference>
<name>A0ABS7VV45_9HYPH</name>
<evidence type="ECO:0000313" key="6">
    <source>
        <dbReference type="EMBL" id="MBZ6079059.1"/>
    </source>
</evidence>
<dbReference type="InterPro" id="IPR003439">
    <property type="entry name" value="ABC_transporter-like_ATP-bd"/>
</dbReference>
<evidence type="ECO:0000256" key="1">
    <source>
        <dbReference type="ARBA" id="ARBA00005417"/>
    </source>
</evidence>
<proteinExistence type="inferred from homology"/>
<feature type="domain" description="ABC transporter" evidence="5">
    <location>
        <begin position="12"/>
        <end position="244"/>
    </location>
</feature>
<evidence type="ECO:0000259" key="5">
    <source>
        <dbReference type="PROSITE" id="PS50893"/>
    </source>
</evidence>
<evidence type="ECO:0000256" key="3">
    <source>
        <dbReference type="ARBA" id="ARBA00022741"/>
    </source>
</evidence>
<dbReference type="RefSeq" id="WP_224315804.1">
    <property type="nucleotide sequence ID" value="NZ_JAIRBM010000026.1"/>
</dbReference>
<comment type="caution">
    <text evidence="6">The sequence shown here is derived from an EMBL/GenBank/DDBJ whole genome shotgun (WGS) entry which is preliminary data.</text>
</comment>
<accession>A0ABS7VV45</accession>
<evidence type="ECO:0000256" key="4">
    <source>
        <dbReference type="ARBA" id="ARBA00022840"/>
    </source>
</evidence>
<dbReference type="SMART" id="SM00382">
    <property type="entry name" value="AAA"/>
    <property type="match status" value="1"/>
</dbReference>
<dbReference type="Pfam" id="PF00005">
    <property type="entry name" value="ABC_tran"/>
    <property type="match status" value="1"/>
</dbReference>
<keyword evidence="4 6" id="KW-0067">ATP-binding</keyword>
<protein>
    <submittedName>
        <fullName evidence="6">ABC transporter ATP-binding protein</fullName>
    </submittedName>
</protein>
<dbReference type="InterPro" id="IPR003593">
    <property type="entry name" value="AAA+_ATPase"/>
</dbReference>
<dbReference type="PANTHER" id="PTHR42788:SF13">
    <property type="entry name" value="ALIPHATIC SULFONATES IMPORT ATP-BINDING PROTEIN SSUB"/>
    <property type="match status" value="1"/>
</dbReference>
<evidence type="ECO:0000256" key="2">
    <source>
        <dbReference type="ARBA" id="ARBA00022448"/>
    </source>
</evidence>
<sequence length="273" mass="30363">MSDQQNPSVPAIELINVSRRFLSPDGKSFMTLQDFSMTVARGEFVALVGPTGCGKSTTLNLITGLGRPSSGEVRVMGQPVRGIDPRVGFVFQADALFPWRNVIDNVAAGPLFRGRPRAEAYEAAHDWIGRVGLAKFERHYPHQLSGGMRKRVALAQTFINGPEILLMDEPFSALDVQTRVVMHEELLQLWSISKASVVFVTHDLEEAIGLADKVYVLTARPATVKAIHAIDIPRPRVISEIRYEPHFIELSRTIWKDLREEVQMSSDDMKSAA</sequence>
<dbReference type="Proteomes" id="UP000704176">
    <property type="component" value="Unassembled WGS sequence"/>
</dbReference>
<dbReference type="PROSITE" id="PS50893">
    <property type="entry name" value="ABC_TRANSPORTER_2"/>
    <property type="match status" value="1"/>
</dbReference>
<keyword evidence="7" id="KW-1185">Reference proteome</keyword>
<dbReference type="CDD" id="cd03293">
    <property type="entry name" value="ABC_NrtD_SsuB_transporters"/>
    <property type="match status" value="1"/>
</dbReference>
<evidence type="ECO:0000313" key="7">
    <source>
        <dbReference type="Proteomes" id="UP000704176"/>
    </source>
</evidence>
<dbReference type="PROSITE" id="PS00211">
    <property type="entry name" value="ABC_TRANSPORTER_1"/>
    <property type="match status" value="1"/>
</dbReference>
<organism evidence="6 7">
    <name type="scientific">Microvirga puerhi</name>
    <dbReference type="NCBI Taxonomy" id="2876078"/>
    <lineage>
        <taxon>Bacteria</taxon>
        <taxon>Pseudomonadati</taxon>
        <taxon>Pseudomonadota</taxon>
        <taxon>Alphaproteobacteria</taxon>
        <taxon>Hyphomicrobiales</taxon>
        <taxon>Methylobacteriaceae</taxon>
        <taxon>Microvirga</taxon>
    </lineage>
</organism>
<dbReference type="InterPro" id="IPR017871">
    <property type="entry name" value="ABC_transporter-like_CS"/>
</dbReference>
<keyword evidence="2" id="KW-0813">Transport</keyword>
<dbReference type="GO" id="GO:0005524">
    <property type="term" value="F:ATP binding"/>
    <property type="evidence" value="ECO:0007669"/>
    <property type="project" value="UniProtKB-KW"/>
</dbReference>
<dbReference type="PANTHER" id="PTHR42788">
    <property type="entry name" value="TAURINE IMPORT ATP-BINDING PROTEIN-RELATED"/>
    <property type="match status" value="1"/>
</dbReference>
<gene>
    <name evidence="6" type="ORF">K9B37_22640</name>
</gene>
<comment type="similarity">
    <text evidence="1">Belongs to the ABC transporter superfamily.</text>
</comment>
<reference evidence="6 7" key="1">
    <citation type="submission" date="2021-09" db="EMBL/GenBank/DDBJ databases">
        <title>The complete genome sequence of a new microorganism.</title>
        <authorList>
            <person name="Zi Z."/>
        </authorList>
    </citation>
    <scope>NUCLEOTIDE SEQUENCE [LARGE SCALE GENOMIC DNA]</scope>
    <source>
        <strain evidence="6 7">WGZ8</strain>
    </source>
</reference>
<dbReference type="EMBL" id="JAIRBM010000026">
    <property type="protein sequence ID" value="MBZ6079059.1"/>
    <property type="molecule type" value="Genomic_DNA"/>
</dbReference>
<dbReference type="InterPro" id="IPR050166">
    <property type="entry name" value="ABC_transporter_ATP-bind"/>
</dbReference>